<proteinExistence type="predicted"/>
<evidence type="ECO:0000256" key="2">
    <source>
        <dbReference type="SAM" id="SignalP"/>
    </source>
</evidence>
<feature type="region of interest" description="Disordered" evidence="1">
    <location>
        <begin position="286"/>
        <end position="328"/>
    </location>
</feature>
<dbReference type="Gene3D" id="2.60.40.2880">
    <property type="entry name" value="MmpS1-5, C-terminal soluble domain"/>
    <property type="match status" value="1"/>
</dbReference>
<evidence type="ECO:0008006" key="5">
    <source>
        <dbReference type="Google" id="ProtNLM"/>
    </source>
</evidence>
<keyword evidence="4" id="KW-1185">Reference proteome</keyword>
<keyword evidence="2" id="KW-0732">Signal</keyword>
<feature type="chain" id="PRO_5021905152" description="DUF3558 family protein" evidence="2">
    <location>
        <begin position="25"/>
        <end position="328"/>
    </location>
</feature>
<dbReference type="PROSITE" id="PS51257">
    <property type="entry name" value="PROKAR_LIPOPROTEIN"/>
    <property type="match status" value="1"/>
</dbReference>
<evidence type="ECO:0000256" key="1">
    <source>
        <dbReference type="SAM" id="MobiDB-lite"/>
    </source>
</evidence>
<sequence>MRRVVFAFLVALALAGCDPVGGWAGGEQPPVSWPQPAAGRLTSDMCRLLTKADYTRLGHVRQPNMWGTVAGNNSLDCQYRANDELTLTLTPTAEYAKYVFATGLEEHRGDLARAHLTSDLADDLVGPADESWYDRALGSTDPTPEPHEIRLRRGALIVGIVLGGVRGRTEKDPRQVLTELSNLVLRRLPHVGAQDVGTDHKIEYEVVGSGRAATLEWEDYTGFKHGGFLSKPRLPWVRTVQMAVPPGARAPDASLSVRASSRNAKVGCQVTVDGTPVAADGMRKGYAHCESPLPDGADSSDGGGDGSPAQPASTGPHEPPLVVARTGF</sequence>
<protein>
    <recommendedName>
        <fullName evidence="5">DUF3558 family protein</fullName>
    </recommendedName>
</protein>
<dbReference type="AlphaFoldDB" id="A0A543CCT4"/>
<comment type="caution">
    <text evidence="3">The sequence shown here is derived from an EMBL/GenBank/DDBJ whole genome shotgun (WGS) entry which is preliminary data.</text>
</comment>
<dbReference type="EMBL" id="VFOZ01000001">
    <property type="protein sequence ID" value="TQL94898.1"/>
    <property type="molecule type" value="Genomic_DNA"/>
</dbReference>
<organism evidence="3 4">
    <name type="scientific">Actinoallomurus bryophytorum</name>
    <dbReference type="NCBI Taxonomy" id="1490222"/>
    <lineage>
        <taxon>Bacteria</taxon>
        <taxon>Bacillati</taxon>
        <taxon>Actinomycetota</taxon>
        <taxon>Actinomycetes</taxon>
        <taxon>Streptosporangiales</taxon>
        <taxon>Thermomonosporaceae</taxon>
        <taxon>Actinoallomurus</taxon>
    </lineage>
</organism>
<feature type="signal peptide" evidence="2">
    <location>
        <begin position="1"/>
        <end position="24"/>
    </location>
</feature>
<dbReference type="OrthoDB" id="3475076at2"/>
<accession>A0A543CCT4</accession>
<evidence type="ECO:0000313" key="3">
    <source>
        <dbReference type="EMBL" id="TQL94898.1"/>
    </source>
</evidence>
<gene>
    <name evidence="3" type="ORF">FB559_0384</name>
</gene>
<reference evidence="3 4" key="1">
    <citation type="submission" date="2019-06" db="EMBL/GenBank/DDBJ databases">
        <title>Sequencing the genomes of 1000 actinobacteria strains.</title>
        <authorList>
            <person name="Klenk H.-P."/>
        </authorList>
    </citation>
    <scope>NUCLEOTIDE SEQUENCE [LARGE SCALE GENOMIC DNA]</scope>
    <source>
        <strain evidence="3 4">DSM 102200</strain>
    </source>
</reference>
<feature type="compositionally biased region" description="Low complexity" evidence="1">
    <location>
        <begin position="291"/>
        <end position="300"/>
    </location>
</feature>
<evidence type="ECO:0000313" key="4">
    <source>
        <dbReference type="Proteomes" id="UP000316096"/>
    </source>
</evidence>
<dbReference type="InterPro" id="IPR038468">
    <property type="entry name" value="MmpS_C"/>
</dbReference>
<dbReference type="Proteomes" id="UP000316096">
    <property type="component" value="Unassembled WGS sequence"/>
</dbReference>
<name>A0A543CCT4_9ACTN</name>
<dbReference type="RefSeq" id="WP_141952600.1">
    <property type="nucleotide sequence ID" value="NZ_VFOZ01000001.1"/>
</dbReference>